<evidence type="ECO:0000256" key="6">
    <source>
        <dbReference type="ARBA" id="ARBA00023015"/>
    </source>
</evidence>
<comment type="similarity">
    <text evidence="2">Belongs to the nuclear hormone receptor family. NR1 subfamily.</text>
</comment>
<organism evidence="12 13">
    <name type="scientific">Asbolus verrucosus</name>
    <name type="common">Desert ironclad beetle</name>
    <dbReference type="NCBI Taxonomy" id="1661398"/>
    <lineage>
        <taxon>Eukaryota</taxon>
        <taxon>Metazoa</taxon>
        <taxon>Ecdysozoa</taxon>
        <taxon>Arthropoda</taxon>
        <taxon>Hexapoda</taxon>
        <taxon>Insecta</taxon>
        <taxon>Pterygota</taxon>
        <taxon>Neoptera</taxon>
        <taxon>Endopterygota</taxon>
        <taxon>Coleoptera</taxon>
        <taxon>Polyphaga</taxon>
        <taxon>Cucujiformia</taxon>
        <taxon>Tenebrionidae</taxon>
        <taxon>Pimeliinae</taxon>
        <taxon>Asbolus</taxon>
    </lineage>
</organism>
<evidence type="ECO:0000256" key="5">
    <source>
        <dbReference type="ARBA" id="ARBA00022833"/>
    </source>
</evidence>
<dbReference type="OrthoDB" id="6081310at2759"/>
<dbReference type="STRING" id="1661398.A0A482VIF2"/>
<reference evidence="12 13" key="1">
    <citation type="submission" date="2017-03" db="EMBL/GenBank/DDBJ databases">
        <title>Genome of the blue death feigning beetle - Asbolus verrucosus.</title>
        <authorList>
            <person name="Rider S.D."/>
        </authorList>
    </citation>
    <scope>NUCLEOTIDE SEQUENCE [LARGE SCALE GENOMIC DNA]</scope>
    <source>
        <strain evidence="12">Butters</strain>
        <tissue evidence="12">Head and leg muscle</tissue>
    </source>
</reference>
<evidence type="ECO:0000256" key="10">
    <source>
        <dbReference type="SAM" id="MobiDB-lite"/>
    </source>
</evidence>
<dbReference type="InterPro" id="IPR001723">
    <property type="entry name" value="Nuclear_hrmn_rcpt"/>
</dbReference>
<keyword evidence="3" id="KW-0479">Metal-binding</keyword>
<dbReference type="PRINTS" id="PR00398">
    <property type="entry name" value="STRDHORMONER"/>
</dbReference>
<feature type="non-terminal residue" evidence="12">
    <location>
        <position position="1"/>
    </location>
</feature>
<feature type="compositionally biased region" description="Basic residues" evidence="10">
    <location>
        <begin position="1"/>
        <end position="11"/>
    </location>
</feature>
<dbReference type="PROSITE" id="PS51843">
    <property type="entry name" value="NR_LBD"/>
    <property type="match status" value="1"/>
</dbReference>
<dbReference type="InterPro" id="IPR001728">
    <property type="entry name" value="ThyrH_rcpt"/>
</dbReference>
<sequence>VRYGRVPKRSRERSTEESSRVTTTDPDQSDSETKQLAVYDVILTVSQAHHANCGYTEEHTRNLVRKPVVLPPSSPADSEVASSTAESLEQERCWLWQQFAANITPSVQRVVEFAKRVPGFCDLGQDDQLILIKIGFFEIWLSHVARLTTNSLMMFDDGTTVTRQQLEVMYDVSSWDLIYGGAIVESRTRSGMCDIKLCEIFI</sequence>
<comment type="subcellular location">
    <subcellularLocation>
        <location evidence="1">Nucleus</location>
    </subcellularLocation>
</comment>
<dbReference type="Pfam" id="PF00104">
    <property type="entry name" value="Hormone_recep"/>
    <property type="match status" value="1"/>
</dbReference>
<dbReference type="AlphaFoldDB" id="A0A482VIF2"/>
<keyword evidence="4" id="KW-0863">Zinc-finger</keyword>
<feature type="domain" description="NR LBD" evidence="11">
    <location>
        <begin position="55"/>
        <end position="202"/>
    </location>
</feature>
<dbReference type="InterPro" id="IPR000536">
    <property type="entry name" value="Nucl_hrmn_rcpt_lig-bd"/>
</dbReference>
<keyword evidence="8" id="KW-0804">Transcription</keyword>
<dbReference type="Proteomes" id="UP000292052">
    <property type="component" value="Unassembled WGS sequence"/>
</dbReference>
<dbReference type="SUPFAM" id="SSF48508">
    <property type="entry name" value="Nuclear receptor ligand-binding domain"/>
    <property type="match status" value="1"/>
</dbReference>
<dbReference type="GO" id="GO:0004879">
    <property type="term" value="F:nuclear receptor activity"/>
    <property type="evidence" value="ECO:0007669"/>
    <property type="project" value="InterPro"/>
</dbReference>
<evidence type="ECO:0000256" key="2">
    <source>
        <dbReference type="ARBA" id="ARBA00008092"/>
    </source>
</evidence>
<accession>A0A482VIF2</accession>
<keyword evidence="6" id="KW-0805">Transcription regulation</keyword>
<keyword evidence="9" id="KW-0675">Receptor</keyword>
<dbReference type="InterPro" id="IPR035500">
    <property type="entry name" value="NHR-like_dom_sf"/>
</dbReference>
<feature type="region of interest" description="Disordered" evidence="10">
    <location>
        <begin position="1"/>
        <end position="32"/>
    </location>
</feature>
<name>A0A482VIF2_ASBVE</name>
<proteinExistence type="inferred from homology"/>
<dbReference type="EMBL" id="QDEB01097990">
    <property type="protein sequence ID" value="RZC32339.1"/>
    <property type="molecule type" value="Genomic_DNA"/>
</dbReference>
<gene>
    <name evidence="12" type="ORF">BDFB_012531</name>
</gene>
<dbReference type="GO" id="GO:0008270">
    <property type="term" value="F:zinc ion binding"/>
    <property type="evidence" value="ECO:0007669"/>
    <property type="project" value="UniProtKB-KW"/>
</dbReference>
<protein>
    <submittedName>
        <fullName evidence="12">Hormone recep domain containing protein</fullName>
    </submittedName>
</protein>
<evidence type="ECO:0000313" key="12">
    <source>
        <dbReference type="EMBL" id="RZC32339.1"/>
    </source>
</evidence>
<comment type="caution">
    <text evidence="12">The sequence shown here is derived from an EMBL/GenBank/DDBJ whole genome shotgun (WGS) entry which is preliminary data.</text>
</comment>
<keyword evidence="13" id="KW-1185">Reference proteome</keyword>
<evidence type="ECO:0000256" key="9">
    <source>
        <dbReference type="ARBA" id="ARBA00023170"/>
    </source>
</evidence>
<evidence type="ECO:0000256" key="3">
    <source>
        <dbReference type="ARBA" id="ARBA00022723"/>
    </source>
</evidence>
<evidence type="ECO:0000256" key="8">
    <source>
        <dbReference type="ARBA" id="ARBA00023163"/>
    </source>
</evidence>
<evidence type="ECO:0000256" key="7">
    <source>
        <dbReference type="ARBA" id="ARBA00023125"/>
    </source>
</evidence>
<dbReference type="GO" id="GO:0005634">
    <property type="term" value="C:nucleus"/>
    <property type="evidence" value="ECO:0007669"/>
    <property type="project" value="UniProtKB-SubCell"/>
</dbReference>
<dbReference type="Gene3D" id="1.10.565.10">
    <property type="entry name" value="Retinoid X Receptor"/>
    <property type="match status" value="1"/>
</dbReference>
<evidence type="ECO:0000259" key="11">
    <source>
        <dbReference type="PROSITE" id="PS51843"/>
    </source>
</evidence>
<dbReference type="PRINTS" id="PR00546">
    <property type="entry name" value="THYROIDHORMR"/>
</dbReference>
<keyword evidence="5" id="KW-0862">Zinc</keyword>
<evidence type="ECO:0000256" key="1">
    <source>
        <dbReference type="ARBA" id="ARBA00004123"/>
    </source>
</evidence>
<dbReference type="PANTHER" id="PTHR45805">
    <property type="entry name" value="NUCLEAR HORMONE RECEPTOR HR3-RELATED"/>
    <property type="match status" value="1"/>
</dbReference>
<evidence type="ECO:0000256" key="4">
    <source>
        <dbReference type="ARBA" id="ARBA00022771"/>
    </source>
</evidence>
<evidence type="ECO:0000313" key="13">
    <source>
        <dbReference type="Proteomes" id="UP000292052"/>
    </source>
</evidence>
<dbReference type="PANTHER" id="PTHR45805:SF10">
    <property type="entry name" value="ECDYSONE-INDUCED PROTEIN 78C"/>
    <property type="match status" value="1"/>
</dbReference>
<dbReference type="GO" id="GO:0003677">
    <property type="term" value="F:DNA binding"/>
    <property type="evidence" value="ECO:0007669"/>
    <property type="project" value="UniProtKB-KW"/>
</dbReference>
<keyword evidence="7" id="KW-0238">DNA-binding</keyword>